<reference evidence="1 2" key="1">
    <citation type="submission" date="2015-10" db="EMBL/GenBank/DDBJ databases">
        <authorList>
            <person name="Gilbert D.G."/>
        </authorList>
    </citation>
    <scope>NUCLEOTIDE SEQUENCE [LARGE SCALE GENOMIC DNA]</scope>
    <source>
        <strain evidence="1">COMA1</strain>
    </source>
</reference>
<dbReference type="AlphaFoldDB" id="A0A0S4L341"/>
<name>A0A0S4L341_9BACT</name>
<keyword evidence="2" id="KW-1185">Reference proteome</keyword>
<proteinExistence type="predicted"/>
<organism evidence="1 2">
    <name type="scientific">Candidatus Nitrospira nitrosa</name>
    <dbReference type="NCBI Taxonomy" id="1742972"/>
    <lineage>
        <taxon>Bacteria</taxon>
        <taxon>Pseudomonadati</taxon>
        <taxon>Nitrospirota</taxon>
        <taxon>Nitrospiria</taxon>
        <taxon>Nitrospirales</taxon>
        <taxon>Nitrospiraceae</taxon>
        <taxon>Nitrospira</taxon>
    </lineage>
</organism>
<dbReference type="EMBL" id="CZQA01000001">
    <property type="protein sequence ID" value="CUS31631.1"/>
    <property type="molecule type" value="Genomic_DNA"/>
</dbReference>
<gene>
    <name evidence="1" type="ORF">COMA1_10196</name>
</gene>
<dbReference type="RefSeq" id="WP_090742477.1">
    <property type="nucleotide sequence ID" value="NZ_CZQA01000001.1"/>
</dbReference>
<dbReference type="Proteomes" id="UP000199032">
    <property type="component" value="Unassembled WGS sequence"/>
</dbReference>
<accession>A0A0S4L341</accession>
<sequence>MSEKGPRFLTNATVIKVLAKVFAFQAIEINLLRSQAGISDTNWKALKTEAFKKTYAKQRAFYEDRLTGAFALEHISQSERETRLLELWLKQSEESSKDEP</sequence>
<evidence type="ECO:0000313" key="1">
    <source>
        <dbReference type="EMBL" id="CUS31631.1"/>
    </source>
</evidence>
<protein>
    <submittedName>
        <fullName evidence="1">Uncharacterized protein</fullName>
    </submittedName>
</protein>
<dbReference type="OrthoDB" id="9795037at2"/>
<evidence type="ECO:0000313" key="2">
    <source>
        <dbReference type="Proteomes" id="UP000199032"/>
    </source>
</evidence>